<dbReference type="EMBL" id="UGJB01000004">
    <property type="protein sequence ID" value="STQ12873.1"/>
    <property type="molecule type" value="Genomic_DNA"/>
</dbReference>
<keyword evidence="1" id="KW-0547">Nucleotide-binding</keyword>
<dbReference type="Proteomes" id="UP000255106">
    <property type="component" value="Unassembled WGS sequence"/>
</dbReference>
<dbReference type="Pfam" id="PF12848">
    <property type="entry name" value="ABC_tran_Xtn"/>
    <property type="match status" value="1"/>
</dbReference>
<reference evidence="5 6" key="1">
    <citation type="submission" date="2018-06" db="EMBL/GenBank/DDBJ databases">
        <authorList>
            <consortium name="Pathogen Informatics"/>
            <person name="Doyle S."/>
        </authorList>
    </citation>
    <scope>NUCLEOTIDE SEQUENCE [LARGE SCALE GENOMIC DNA]</scope>
    <source>
        <strain evidence="5 6">NCTC10005</strain>
    </source>
</reference>
<organism evidence="5 6">
    <name type="scientific">Enterobacter cloacae</name>
    <dbReference type="NCBI Taxonomy" id="550"/>
    <lineage>
        <taxon>Bacteria</taxon>
        <taxon>Pseudomonadati</taxon>
        <taxon>Pseudomonadota</taxon>
        <taxon>Gammaproteobacteria</taxon>
        <taxon>Enterobacterales</taxon>
        <taxon>Enterobacteriaceae</taxon>
        <taxon>Enterobacter</taxon>
        <taxon>Enterobacter cloacae complex</taxon>
    </lineage>
</organism>
<accession>A0A377M4K6</accession>
<evidence type="ECO:0000256" key="3">
    <source>
        <dbReference type="SAM" id="MobiDB-lite"/>
    </source>
</evidence>
<protein>
    <submittedName>
        <fullName evidence="5">ABC transporter</fullName>
    </submittedName>
</protein>
<proteinExistence type="predicted"/>
<feature type="region of interest" description="Disordered" evidence="3">
    <location>
        <begin position="56"/>
        <end position="75"/>
    </location>
</feature>
<dbReference type="GO" id="GO:0005524">
    <property type="term" value="F:ATP binding"/>
    <property type="evidence" value="ECO:0007669"/>
    <property type="project" value="UniProtKB-KW"/>
</dbReference>
<evidence type="ECO:0000259" key="4">
    <source>
        <dbReference type="Pfam" id="PF12848"/>
    </source>
</evidence>
<keyword evidence="2" id="KW-0067">ATP-binding</keyword>
<evidence type="ECO:0000313" key="6">
    <source>
        <dbReference type="Proteomes" id="UP000255106"/>
    </source>
</evidence>
<dbReference type="InterPro" id="IPR032781">
    <property type="entry name" value="ABC_tran_Xtn"/>
</dbReference>
<gene>
    <name evidence="5" type="ORF">NCTC10005_05674</name>
</gene>
<evidence type="ECO:0000313" key="5">
    <source>
        <dbReference type="EMBL" id="STQ12873.1"/>
    </source>
</evidence>
<name>A0A377M4K6_ENTCL</name>
<evidence type="ECO:0000256" key="1">
    <source>
        <dbReference type="ARBA" id="ARBA00022741"/>
    </source>
</evidence>
<dbReference type="AlphaFoldDB" id="A0A377M4K6"/>
<sequence>MATRIVDLDRGKLVTYPGDYDTYLLEKEENLRVEELQNAEFDRKLAQEEVWIRQGIKSPPYPQRRPRSCPESDAS</sequence>
<evidence type="ECO:0000256" key="2">
    <source>
        <dbReference type="ARBA" id="ARBA00022840"/>
    </source>
</evidence>
<dbReference type="InterPro" id="IPR027417">
    <property type="entry name" value="P-loop_NTPase"/>
</dbReference>
<dbReference type="Gene3D" id="3.40.50.300">
    <property type="entry name" value="P-loop containing nucleotide triphosphate hydrolases"/>
    <property type="match status" value="1"/>
</dbReference>
<feature type="domain" description="ABC-transporter extension" evidence="4">
    <location>
        <begin position="6"/>
        <end position="56"/>
    </location>
</feature>